<evidence type="ECO:0008006" key="3">
    <source>
        <dbReference type="Google" id="ProtNLM"/>
    </source>
</evidence>
<organism evidence="1 2">
    <name type="scientific">Rhodoferax lithotrophicus</name>
    <dbReference type="NCBI Taxonomy" id="2798804"/>
    <lineage>
        <taxon>Bacteria</taxon>
        <taxon>Pseudomonadati</taxon>
        <taxon>Pseudomonadota</taxon>
        <taxon>Betaproteobacteria</taxon>
        <taxon>Burkholderiales</taxon>
        <taxon>Comamonadaceae</taxon>
        <taxon>Rhodoferax</taxon>
    </lineage>
</organism>
<protein>
    <recommendedName>
        <fullName evidence="3">DUF1850 domain-containing protein</fullName>
    </recommendedName>
</protein>
<name>A0ABM7MGE2_9BURK</name>
<accession>A0ABM7MGE2</accession>
<gene>
    <name evidence="1" type="ORF">MIZ03_0120</name>
</gene>
<sequence>MAVLAALCLLAGSLQVELPVDRFTLRWQHSIEKIDWEEDYRVAGDWLYLSSARVRGSGAGMEPPPGSFYQQGVWHYRPAPDMRWTRRLLLTRSEFARDYDLCMGGVCQQLSHWIPLSTGTTTAAPCPSR</sequence>
<dbReference type="InterPro" id="IPR015001">
    <property type="entry name" value="DUF1850"/>
</dbReference>
<dbReference type="EMBL" id="AP024238">
    <property type="protein sequence ID" value="BCO25260.1"/>
    <property type="molecule type" value="Genomic_DNA"/>
</dbReference>
<proteinExistence type="predicted"/>
<dbReference type="RefSeq" id="WP_223906609.1">
    <property type="nucleotide sequence ID" value="NZ_AP024238.1"/>
</dbReference>
<evidence type="ECO:0000313" key="2">
    <source>
        <dbReference type="Proteomes" id="UP000824366"/>
    </source>
</evidence>
<dbReference type="Proteomes" id="UP000824366">
    <property type="component" value="Chromosome"/>
</dbReference>
<dbReference type="Pfam" id="PF08905">
    <property type="entry name" value="DUF1850"/>
    <property type="match status" value="1"/>
</dbReference>
<evidence type="ECO:0000313" key="1">
    <source>
        <dbReference type="EMBL" id="BCO25260.1"/>
    </source>
</evidence>
<keyword evidence="2" id="KW-1185">Reference proteome</keyword>
<reference evidence="1 2" key="1">
    <citation type="journal article" date="2021" name="Microbiol. Spectr.">
        <title>A Single Bacterium Capable of Oxidation and Reduction of Iron at Circumneutral pH.</title>
        <authorList>
            <person name="Kato S."/>
            <person name="Ohkuma M."/>
        </authorList>
    </citation>
    <scope>NUCLEOTIDE SEQUENCE [LARGE SCALE GENOMIC DNA]</scope>
    <source>
        <strain evidence="1 2">MIZ03</strain>
    </source>
</reference>